<dbReference type="EMBL" id="MKHE01000005">
    <property type="protein sequence ID" value="OWK15174.1"/>
    <property type="molecule type" value="Genomic_DNA"/>
</dbReference>
<dbReference type="GO" id="GO:0070126">
    <property type="term" value="P:mitochondrial translational termination"/>
    <property type="evidence" value="ECO:0007669"/>
    <property type="project" value="TreeGrafter"/>
</dbReference>
<protein>
    <recommendedName>
        <fullName evidence="4">ICT1</fullName>
    </recommendedName>
</protein>
<keyword evidence="3" id="KW-1185">Reference proteome</keyword>
<evidence type="ECO:0000313" key="3">
    <source>
        <dbReference type="Proteomes" id="UP000242450"/>
    </source>
</evidence>
<proteinExistence type="predicted"/>
<dbReference type="Proteomes" id="UP000242450">
    <property type="component" value="Chromosome 5"/>
</dbReference>
<name>A0A212DAM0_CEREH</name>
<dbReference type="SUPFAM" id="SSF110916">
    <property type="entry name" value="Peptidyl-tRNA hydrolase domain-like"/>
    <property type="match status" value="1"/>
</dbReference>
<accession>A0A212DAM0</accession>
<dbReference type="PANTHER" id="PTHR11075">
    <property type="entry name" value="PEPTIDE CHAIN RELEASE FACTOR"/>
    <property type="match status" value="1"/>
</dbReference>
<dbReference type="InterPro" id="IPR052104">
    <property type="entry name" value="Mito_Release_Factor_mL62"/>
</dbReference>
<feature type="region of interest" description="Disordered" evidence="1">
    <location>
        <begin position="110"/>
        <end position="130"/>
    </location>
</feature>
<dbReference type="AlphaFoldDB" id="A0A212DAM0"/>
<reference evidence="2 3" key="1">
    <citation type="journal article" date="2018" name="Mol. Genet. Genomics">
        <title>The red deer Cervus elaphus genome CerEla1.0: sequencing, annotating, genes, and chromosomes.</title>
        <authorList>
            <person name="Bana N.A."/>
            <person name="Nyiri A."/>
            <person name="Nagy J."/>
            <person name="Frank K."/>
            <person name="Nagy T."/>
            <person name="Steger V."/>
            <person name="Schiller M."/>
            <person name="Lakatos P."/>
            <person name="Sugar L."/>
            <person name="Horn P."/>
            <person name="Barta E."/>
            <person name="Orosz L."/>
        </authorList>
    </citation>
    <scope>NUCLEOTIDE SEQUENCE [LARGE SCALE GENOMIC DNA]</scope>
    <source>
        <strain evidence="2">Hungarian</strain>
    </source>
</reference>
<dbReference type="GO" id="GO:0004045">
    <property type="term" value="F:peptidyl-tRNA hydrolase activity"/>
    <property type="evidence" value="ECO:0007669"/>
    <property type="project" value="TreeGrafter"/>
</dbReference>
<dbReference type="OrthoDB" id="270639at2759"/>
<dbReference type="PANTHER" id="PTHR11075:SF54">
    <property type="entry name" value="LARGE RIBOSOMAL SUBUNIT PROTEIN ML62"/>
    <property type="match status" value="1"/>
</dbReference>
<dbReference type="GO" id="GO:0016150">
    <property type="term" value="F:translation release factor activity, codon nonspecific"/>
    <property type="evidence" value="ECO:0007669"/>
    <property type="project" value="TreeGrafter"/>
</dbReference>
<dbReference type="Gene3D" id="3.30.160.20">
    <property type="match status" value="1"/>
</dbReference>
<organism evidence="2 3">
    <name type="scientific">Cervus elaphus hippelaphus</name>
    <name type="common">European red deer</name>
    <dbReference type="NCBI Taxonomy" id="46360"/>
    <lineage>
        <taxon>Eukaryota</taxon>
        <taxon>Metazoa</taxon>
        <taxon>Chordata</taxon>
        <taxon>Craniata</taxon>
        <taxon>Vertebrata</taxon>
        <taxon>Euteleostomi</taxon>
        <taxon>Mammalia</taxon>
        <taxon>Eutheria</taxon>
        <taxon>Laurasiatheria</taxon>
        <taxon>Artiodactyla</taxon>
        <taxon>Ruminantia</taxon>
        <taxon>Pecora</taxon>
        <taxon>Cervidae</taxon>
        <taxon>Cervinae</taxon>
        <taxon>Cervus</taxon>
    </lineage>
</organism>
<gene>
    <name evidence="2" type="ORF">Celaphus_00001651</name>
</gene>
<dbReference type="GO" id="GO:0005762">
    <property type="term" value="C:mitochondrial large ribosomal subunit"/>
    <property type="evidence" value="ECO:0007669"/>
    <property type="project" value="TreeGrafter"/>
</dbReference>
<sequence>MLRVPEHLSDPRSLPFSTVNSKAEVRFHLASADWIAEPVRQKMALTYKNKINRAGELILTSECSRYQFRNLADCLHKIRDMIAKASQPATEPSKEDAALQKLRIENMNRERLRKKRINSPIKTSRRVDVD</sequence>
<evidence type="ECO:0000313" key="2">
    <source>
        <dbReference type="EMBL" id="OWK15174.1"/>
    </source>
</evidence>
<evidence type="ECO:0008006" key="4">
    <source>
        <dbReference type="Google" id="ProtNLM"/>
    </source>
</evidence>
<comment type="caution">
    <text evidence="2">The sequence shown here is derived from an EMBL/GenBank/DDBJ whole genome shotgun (WGS) entry which is preliminary data.</text>
</comment>
<evidence type="ECO:0000256" key="1">
    <source>
        <dbReference type="SAM" id="MobiDB-lite"/>
    </source>
</evidence>